<keyword evidence="6 15" id="KW-0808">Transferase</keyword>
<evidence type="ECO:0000256" key="3">
    <source>
        <dbReference type="ARBA" id="ARBA00008392"/>
    </source>
</evidence>
<evidence type="ECO:0000256" key="12">
    <source>
        <dbReference type="ARBA" id="ARBA00032773"/>
    </source>
</evidence>
<keyword evidence="7 14" id="KW-0663">Pyridoxal phosphate</keyword>
<feature type="domain" description="Aminotransferase class I/classII large" evidence="16">
    <location>
        <begin position="48"/>
        <end position="391"/>
    </location>
</feature>
<comment type="subunit">
    <text evidence="4">Homodimer.</text>
</comment>
<dbReference type="Gene3D" id="3.40.640.10">
    <property type="entry name" value="Type I PLP-dependent aspartate aminotransferase-like (Major domain)"/>
    <property type="match status" value="1"/>
</dbReference>
<dbReference type="UniPathway" id="UPA00251">
    <property type="reaction ID" value="UER00375"/>
</dbReference>
<evidence type="ECO:0000256" key="14">
    <source>
        <dbReference type="RuleBase" id="RU003693"/>
    </source>
</evidence>
<organism evidence="17 18">
    <name type="scientific">Allosphingosinicella deserti</name>
    <dbReference type="NCBI Taxonomy" id="2116704"/>
    <lineage>
        <taxon>Bacteria</taxon>
        <taxon>Pseudomonadati</taxon>
        <taxon>Pseudomonadota</taxon>
        <taxon>Alphaproteobacteria</taxon>
        <taxon>Sphingomonadales</taxon>
        <taxon>Sphingomonadaceae</taxon>
        <taxon>Allosphingosinicella</taxon>
    </lineage>
</organism>
<comment type="caution">
    <text evidence="17">The sequence shown here is derived from an EMBL/GenBank/DDBJ whole genome shotgun (WGS) entry which is preliminary data.</text>
</comment>
<evidence type="ECO:0000256" key="7">
    <source>
        <dbReference type="ARBA" id="ARBA00022898"/>
    </source>
</evidence>
<keyword evidence="9 15" id="KW-0012">Acyltransferase</keyword>
<dbReference type="GO" id="GO:0003870">
    <property type="term" value="F:5-aminolevulinate synthase activity"/>
    <property type="evidence" value="ECO:0007669"/>
    <property type="project" value="UniProtKB-EC"/>
</dbReference>
<dbReference type="FunFam" id="3.40.640.10:FF:000006">
    <property type="entry name" value="5-aminolevulinate synthase, mitochondrial"/>
    <property type="match status" value="1"/>
</dbReference>
<dbReference type="NCBIfam" id="TIGR01821">
    <property type="entry name" value="5aminolev_synth"/>
    <property type="match status" value="1"/>
</dbReference>
<evidence type="ECO:0000256" key="15">
    <source>
        <dbReference type="RuleBase" id="RU910713"/>
    </source>
</evidence>
<dbReference type="GO" id="GO:0006782">
    <property type="term" value="P:protoporphyrinogen IX biosynthetic process"/>
    <property type="evidence" value="ECO:0007669"/>
    <property type="project" value="UniProtKB-UniRule"/>
</dbReference>
<evidence type="ECO:0000313" key="18">
    <source>
        <dbReference type="Proteomes" id="UP000241167"/>
    </source>
</evidence>
<dbReference type="EC" id="2.3.1.37" evidence="5 15"/>
<keyword evidence="8 15" id="KW-0350">Heme biosynthesis</keyword>
<dbReference type="InterPro" id="IPR010961">
    <property type="entry name" value="4pyrrol_synth_NH2levulA_synth"/>
</dbReference>
<accession>A0A2P7QSG2</accession>
<evidence type="ECO:0000256" key="9">
    <source>
        <dbReference type="ARBA" id="ARBA00023315"/>
    </source>
</evidence>
<evidence type="ECO:0000256" key="8">
    <source>
        <dbReference type="ARBA" id="ARBA00023133"/>
    </source>
</evidence>
<evidence type="ECO:0000313" key="17">
    <source>
        <dbReference type="EMBL" id="PSJ40902.1"/>
    </source>
</evidence>
<comment type="catalytic activity">
    <reaction evidence="13 15">
        <text>succinyl-CoA + glycine + H(+) = 5-aminolevulinate + CO2 + CoA</text>
        <dbReference type="Rhea" id="RHEA:12921"/>
        <dbReference type="ChEBI" id="CHEBI:15378"/>
        <dbReference type="ChEBI" id="CHEBI:16526"/>
        <dbReference type="ChEBI" id="CHEBI:57287"/>
        <dbReference type="ChEBI" id="CHEBI:57292"/>
        <dbReference type="ChEBI" id="CHEBI:57305"/>
        <dbReference type="ChEBI" id="CHEBI:356416"/>
        <dbReference type="EC" id="2.3.1.37"/>
    </reaction>
</comment>
<evidence type="ECO:0000256" key="10">
    <source>
        <dbReference type="ARBA" id="ARBA00031691"/>
    </source>
</evidence>
<gene>
    <name evidence="17" type="primary">hemA</name>
    <name evidence="17" type="ORF">C7I55_11555</name>
</gene>
<dbReference type="InterPro" id="IPR050087">
    <property type="entry name" value="AON_synthase_class-II"/>
</dbReference>
<dbReference type="PANTHER" id="PTHR13693">
    <property type="entry name" value="CLASS II AMINOTRANSFERASE/8-AMINO-7-OXONONANOATE SYNTHASE"/>
    <property type="match status" value="1"/>
</dbReference>
<dbReference type="GO" id="GO:0030170">
    <property type="term" value="F:pyridoxal phosphate binding"/>
    <property type="evidence" value="ECO:0007669"/>
    <property type="project" value="UniProtKB-UniRule"/>
</dbReference>
<dbReference type="CDD" id="cd06454">
    <property type="entry name" value="KBL_like"/>
    <property type="match status" value="1"/>
</dbReference>
<comment type="similarity">
    <text evidence="3 14">Belongs to the class-II pyridoxal-phosphate-dependent aminotransferase family.</text>
</comment>
<dbReference type="SUPFAM" id="SSF53383">
    <property type="entry name" value="PLP-dependent transferases"/>
    <property type="match status" value="1"/>
</dbReference>
<sequence length="404" mass="43398">MDYSKIFAQAIDRLHAEGRYRVFIDILRNKGSFPNARCFAGHNGPKPITVWCSNDYLAMGQHSSVIAAMEEALHDVGAGSGGTRNIGGNTHYHVDLEAELADLHGKEAALLFTSGYISNEATLSTLGKLLPGCVIFSDELNHASMIAGIRTSGCEKRVFRHNDLAHLEELLAQADPDAPKLIAFESVYSMDGDVAPIAAICDLADRYNAITYLDEVHAVGMYGARGGGISERDDVAHRLTIIEGTLGKAFGVMGGYIAADRNIVDVIRSYAPGFIFTTSLSPVLVAGALASVRHLKASSAEREGQQAAAATLKAIFAEAGLPVMASTTHIVPLMVGDPVKAKKISDILLAEYGVYVQPINYPTVPRGTERLRFTPGPSHTHAMMRELAGALVEIWDRLELRVAA</sequence>
<evidence type="ECO:0000256" key="11">
    <source>
        <dbReference type="ARBA" id="ARBA00031945"/>
    </source>
</evidence>
<keyword evidence="18" id="KW-1185">Reference proteome</keyword>
<evidence type="ECO:0000259" key="16">
    <source>
        <dbReference type="Pfam" id="PF00155"/>
    </source>
</evidence>
<protein>
    <recommendedName>
        <fullName evidence="5 15">5-aminolevulinate synthase</fullName>
        <ecNumber evidence="5 15">2.3.1.37</ecNumber>
    </recommendedName>
    <alternativeName>
        <fullName evidence="10 15">5-aminolevulinic acid synthase</fullName>
    </alternativeName>
    <alternativeName>
        <fullName evidence="11 15">Delta-ALA synthase</fullName>
    </alternativeName>
    <alternativeName>
        <fullName evidence="12 15">Delta-aminolevulinate synthase</fullName>
    </alternativeName>
</protein>
<dbReference type="InterPro" id="IPR015422">
    <property type="entry name" value="PyrdxlP-dep_Trfase_small"/>
</dbReference>
<dbReference type="PANTHER" id="PTHR13693:SF102">
    <property type="entry name" value="2-AMINO-3-KETOBUTYRATE COENZYME A LIGASE, MITOCHONDRIAL"/>
    <property type="match status" value="1"/>
</dbReference>
<dbReference type="RefSeq" id="WP_106513055.1">
    <property type="nucleotide sequence ID" value="NZ_PXYI01000003.1"/>
</dbReference>
<evidence type="ECO:0000256" key="13">
    <source>
        <dbReference type="ARBA" id="ARBA00047654"/>
    </source>
</evidence>
<reference evidence="17 18" key="1">
    <citation type="submission" date="2018-03" db="EMBL/GenBank/DDBJ databases">
        <title>The draft genome of Sphingosinicella sp. GL-C-18.</title>
        <authorList>
            <person name="Liu L."/>
            <person name="Li L."/>
            <person name="Liang L."/>
            <person name="Zhang X."/>
            <person name="Wang T."/>
        </authorList>
    </citation>
    <scope>NUCLEOTIDE SEQUENCE [LARGE SCALE GENOMIC DNA]</scope>
    <source>
        <strain evidence="17 18">GL-C-18</strain>
    </source>
</reference>
<dbReference type="EMBL" id="PXYI01000003">
    <property type="protein sequence ID" value="PSJ40902.1"/>
    <property type="molecule type" value="Genomic_DNA"/>
</dbReference>
<dbReference type="PROSITE" id="PS00599">
    <property type="entry name" value="AA_TRANSFER_CLASS_2"/>
    <property type="match status" value="1"/>
</dbReference>
<evidence type="ECO:0000256" key="6">
    <source>
        <dbReference type="ARBA" id="ARBA00022679"/>
    </source>
</evidence>
<dbReference type="OrthoDB" id="9807157at2"/>
<comment type="pathway">
    <text evidence="2 15">Porphyrin-containing compound metabolism; protoporphyrin-IX biosynthesis; 5-aminolevulinate from glycine: step 1/1.</text>
</comment>
<evidence type="ECO:0000256" key="4">
    <source>
        <dbReference type="ARBA" id="ARBA00011738"/>
    </source>
</evidence>
<dbReference type="InterPro" id="IPR004839">
    <property type="entry name" value="Aminotransferase_I/II_large"/>
</dbReference>
<comment type="cofactor">
    <cofactor evidence="1 14">
        <name>pyridoxal 5'-phosphate</name>
        <dbReference type="ChEBI" id="CHEBI:597326"/>
    </cofactor>
</comment>
<name>A0A2P7QSG2_9SPHN</name>
<evidence type="ECO:0000256" key="2">
    <source>
        <dbReference type="ARBA" id="ARBA00005029"/>
    </source>
</evidence>
<evidence type="ECO:0000256" key="5">
    <source>
        <dbReference type="ARBA" id="ARBA00013257"/>
    </source>
</evidence>
<dbReference type="Gene3D" id="3.90.1150.10">
    <property type="entry name" value="Aspartate Aminotransferase, domain 1"/>
    <property type="match status" value="1"/>
</dbReference>
<dbReference type="Pfam" id="PF00155">
    <property type="entry name" value="Aminotran_1_2"/>
    <property type="match status" value="1"/>
</dbReference>
<dbReference type="InterPro" id="IPR015421">
    <property type="entry name" value="PyrdxlP-dep_Trfase_major"/>
</dbReference>
<dbReference type="AlphaFoldDB" id="A0A2P7QSG2"/>
<evidence type="ECO:0000256" key="1">
    <source>
        <dbReference type="ARBA" id="ARBA00001933"/>
    </source>
</evidence>
<dbReference type="InterPro" id="IPR015424">
    <property type="entry name" value="PyrdxlP-dep_Trfase"/>
</dbReference>
<dbReference type="Proteomes" id="UP000241167">
    <property type="component" value="Unassembled WGS sequence"/>
</dbReference>
<proteinExistence type="inferred from homology"/>
<dbReference type="InterPro" id="IPR001917">
    <property type="entry name" value="Aminotrans_II_pyridoxalP_BS"/>
</dbReference>